<dbReference type="AlphaFoldDB" id="A0A4Y9SPF7"/>
<dbReference type="GO" id="GO:0008897">
    <property type="term" value="F:holo-[acyl-carrier-protein] synthase activity"/>
    <property type="evidence" value="ECO:0007669"/>
    <property type="project" value="InterPro"/>
</dbReference>
<gene>
    <name evidence="3" type="ORF">E4O92_21340</name>
</gene>
<dbReference type="Pfam" id="PF01648">
    <property type="entry name" value="ACPS"/>
    <property type="match status" value="1"/>
</dbReference>
<keyword evidence="1 3" id="KW-0808">Transferase</keyword>
<evidence type="ECO:0000256" key="1">
    <source>
        <dbReference type="ARBA" id="ARBA00022679"/>
    </source>
</evidence>
<accession>A0A4Y9SPF7</accession>
<name>A0A4Y9SPF7_9BURK</name>
<evidence type="ECO:0000313" key="3">
    <source>
        <dbReference type="EMBL" id="TFW28458.1"/>
    </source>
</evidence>
<dbReference type="InterPro" id="IPR008278">
    <property type="entry name" value="4-PPantetheinyl_Trfase_dom"/>
</dbReference>
<dbReference type="Proteomes" id="UP000297258">
    <property type="component" value="Unassembled WGS sequence"/>
</dbReference>
<reference evidence="3 4" key="1">
    <citation type="submission" date="2019-03" db="EMBL/GenBank/DDBJ databases">
        <title>Draft genome of Massilia hortus sp. nov., a novel bacterial species of the Oxalobacteraceae family.</title>
        <authorList>
            <person name="Peta V."/>
            <person name="Raths R."/>
            <person name="Bucking H."/>
        </authorList>
    </citation>
    <scope>NUCLEOTIDE SEQUENCE [LARGE SCALE GENOMIC DNA]</scope>
    <source>
        <strain evidence="3 4">ONC3</strain>
    </source>
</reference>
<dbReference type="SUPFAM" id="SSF56214">
    <property type="entry name" value="4'-phosphopantetheinyl transferase"/>
    <property type="match status" value="1"/>
</dbReference>
<dbReference type="InterPro" id="IPR037143">
    <property type="entry name" value="4-PPantetheinyl_Trfase_dom_sf"/>
</dbReference>
<evidence type="ECO:0000259" key="2">
    <source>
        <dbReference type="Pfam" id="PF01648"/>
    </source>
</evidence>
<comment type="caution">
    <text evidence="3">The sequence shown here is derived from an EMBL/GenBank/DDBJ whole genome shotgun (WGS) entry which is preliminary data.</text>
</comment>
<sequence>MRDAHPVHWWPASLRPGADGIIVIGVQGAGGRDAARMRIRDALHEALASLARLPREAVSIDSRPGHAPTVAIHDQSGLPVPGIAFSHEEPWSLAAINLYGPVGVDLMRVQDIPDWHAVARAYLGPETASKIAAAKPDMRPAAFTQAWCEHEARLKCHGLQLTEWTPALAEATRDCTTRPLALPDGLAGALAWQLGSGQLGSESN</sequence>
<feature type="domain" description="4'-phosphopantetheinyl transferase" evidence="2">
    <location>
        <begin position="101"/>
        <end position="193"/>
    </location>
</feature>
<proteinExistence type="predicted"/>
<protein>
    <submittedName>
        <fullName evidence="3">4'-phosphopantetheinyl transferase superfamily protein</fullName>
    </submittedName>
</protein>
<keyword evidence="4" id="KW-1185">Reference proteome</keyword>
<dbReference type="Gene3D" id="3.90.470.20">
    <property type="entry name" value="4'-phosphopantetheinyl transferase domain"/>
    <property type="match status" value="1"/>
</dbReference>
<organism evidence="3 4">
    <name type="scientific">Massilia horti</name>
    <dbReference type="NCBI Taxonomy" id="2562153"/>
    <lineage>
        <taxon>Bacteria</taxon>
        <taxon>Pseudomonadati</taxon>
        <taxon>Pseudomonadota</taxon>
        <taxon>Betaproteobacteria</taxon>
        <taxon>Burkholderiales</taxon>
        <taxon>Oxalobacteraceae</taxon>
        <taxon>Telluria group</taxon>
        <taxon>Massilia</taxon>
    </lineage>
</organism>
<dbReference type="GO" id="GO:0000287">
    <property type="term" value="F:magnesium ion binding"/>
    <property type="evidence" value="ECO:0007669"/>
    <property type="project" value="InterPro"/>
</dbReference>
<evidence type="ECO:0000313" key="4">
    <source>
        <dbReference type="Proteomes" id="UP000297258"/>
    </source>
</evidence>
<dbReference type="EMBL" id="SPUM01000138">
    <property type="protein sequence ID" value="TFW28458.1"/>
    <property type="molecule type" value="Genomic_DNA"/>
</dbReference>
<dbReference type="OrthoDB" id="8778929at2"/>